<evidence type="ECO:0000256" key="3">
    <source>
        <dbReference type="SAM" id="SignalP"/>
    </source>
</evidence>
<keyword evidence="2" id="KW-1015">Disulfide bond</keyword>
<keyword evidence="1" id="KW-0646">Protease inhibitor</keyword>
<reference evidence="6" key="1">
    <citation type="submission" date="2019-06" db="EMBL/GenBank/DDBJ databases">
        <authorList>
            <person name="Broberg M."/>
        </authorList>
    </citation>
    <scope>NUCLEOTIDE SEQUENCE [LARGE SCALE GENOMIC DNA]</scope>
</reference>
<dbReference type="InterPro" id="IPR002919">
    <property type="entry name" value="TIL_dom"/>
</dbReference>
<evidence type="ECO:0000256" key="1">
    <source>
        <dbReference type="ARBA" id="ARBA00022690"/>
    </source>
</evidence>
<accession>A0A9N9Y3F7</accession>
<feature type="domain" description="TIL" evidence="4">
    <location>
        <begin position="67"/>
        <end position="119"/>
    </location>
</feature>
<gene>
    <name evidence="5" type="ORF">CBYS24578_00008623</name>
</gene>
<feature type="chain" id="PRO_5040445606" description="TIL domain-containing protein" evidence="3">
    <location>
        <begin position="18"/>
        <end position="128"/>
    </location>
</feature>
<dbReference type="InterPro" id="IPR036084">
    <property type="entry name" value="Ser_inhib-like_sf"/>
</dbReference>
<dbReference type="Proteomes" id="UP000754883">
    <property type="component" value="Unassembled WGS sequence"/>
</dbReference>
<dbReference type="EMBL" id="CABFNO020001379">
    <property type="protein sequence ID" value="CAG9984140.1"/>
    <property type="molecule type" value="Genomic_DNA"/>
</dbReference>
<dbReference type="CDD" id="cd19941">
    <property type="entry name" value="TIL"/>
    <property type="match status" value="1"/>
</dbReference>
<dbReference type="InterPro" id="IPR051368">
    <property type="entry name" value="SerProtInhib-TIL_Domain"/>
</dbReference>
<dbReference type="Gene3D" id="2.10.25.10">
    <property type="entry name" value="Laminin"/>
    <property type="match status" value="1"/>
</dbReference>
<comment type="caution">
    <text evidence="5">The sequence shown here is derived from an EMBL/GenBank/DDBJ whole genome shotgun (WGS) entry which is preliminary data.</text>
</comment>
<evidence type="ECO:0000313" key="5">
    <source>
        <dbReference type="EMBL" id="CAG9984140.1"/>
    </source>
</evidence>
<proteinExistence type="predicted"/>
<keyword evidence="3" id="KW-0732">Signal</keyword>
<sequence length="128" mass="13441">MKASLSVVLLFTSGLLASPVPEAASSVTSAQSTLPTPLTLPTPAVLPALPDETTPVDPFITPKKCRKPNQVWVECGSACPARCWQPPPTFCTLQCVIGCQCAPGYFLNKAGACVSALSCVWDIFNKSS</sequence>
<reference evidence="5 6" key="2">
    <citation type="submission" date="2021-10" db="EMBL/GenBank/DDBJ databases">
        <authorList>
            <person name="Piombo E."/>
        </authorList>
    </citation>
    <scope>NUCLEOTIDE SEQUENCE [LARGE SCALE GENOMIC DNA]</scope>
</reference>
<dbReference type="Pfam" id="PF01826">
    <property type="entry name" value="TIL"/>
    <property type="match status" value="1"/>
</dbReference>
<dbReference type="OrthoDB" id="7695409at2759"/>
<dbReference type="PANTHER" id="PTHR23259:SF70">
    <property type="entry name" value="ACCESSORY GLAND PROTEIN ACP62F-RELATED"/>
    <property type="match status" value="1"/>
</dbReference>
<evidence type="ECO:0000313" key="6">
    <source>
        <dbReference type="Proteomes" id="UP000754883"/>
    </source>
</evidence>
<name>A0A9N9Y3F7_9HYPO</name>
<dbReference type="SUPFAM" id="SSF57567">
    <property type="entry name" value="Serine protease inhibitors"/>
    <property type="match status" value="1"/>
</dbReference>
<evidence type="ECO:0000256" key="2">
    <source>
        <dbReference type="ARBA" id="ARBA00023157"/>
    </source>
</evidence>
<keyword evidence="6" id="KW-1185">Reference proteome</keyword>
<dbReference type="PANTHER" id="PTHR23259">
    <property type="entry name" value="RIDDLE"/>
    <property type="match status" value="1"/>
</dbReference>
<evidence type="ECO:0000259" key="4">
    <source>
        <dbReference type="Pfam" id="PF01826"/>
    </source>
</evidence>
<dbReference type="GO" id="GO:0030414">
    <property type="term" value="F:peptidase inhibitor activity"/>
    <property type="evidence" value="ECO:0007669"/>
    <property type="project" value="UniProtKB-KW"/>
</dbReference>
<dbReference type="AlphaFoldDB" id="A0A9N9Y3F7"/>
<organism evidence="5 6">
    <name type="scientific">Clonostachys byssicola</name>
    <dbReference type="NCBI Taxonomy" id="160290"/>
    <lineage>
        <taxon>Eukaryota</taxon>
        <taxon>Fungi</taxon>
        <taxon>Dikarya</taxon>
        <taxon>Ascomycota</taxon>
        <taxon>Pezizomycotina</taxon>
        <taxon>Sordariomycetes</taxon>
        <taxon>Hypocreomycetidae</taxon>
        <taxon>Hypocreales</taxon>
        <taxon>Bionectriaceae</taxon>
        <taxon>Clonostachys</taxon>
    </lineage>
</organism>
<protein>
    <recommendedName>
        <fullName evidence="4">TIL domain-containing protein</fullName>
    </recommendedName>
</protein>
<feature type="signal peptide" evidence="3">
    <location>
        <begin position="1"/>
        <end position="17"/>
    </location>
</feature>